<proteinExistence type="predicted"/>
<sequence length="71" mass="8024">MIPIVSKQIAYVQYDDQASQMIVQYHTGLQASFADVKQDDYQTIASSTNSYDSLMRLTRSRYAQAQPSAVE</sequence>
<dbReference type="EMBL" id="CP090978">
    <property type="protein sequence ID" value="UJF36255.1"/>
    <property type="molecule type" value="Genomic_DNA"/>
</dbReference>
<reference evidence="1 2" key="1">
    <citation type="journal article" date="2024" name="Int. J. Syst. Evol. Microbiol.">
        <title>Paenibacillus hexagrammi sp. nov., a novel bacterium isolated from the gut content of Hexagrammos agrammus.</title>
        <authorList>
            <person name="Jung H.K."/>
            <person name="Kim D.G."/>
            <person name="Zin H."/>
            <person name="Park J."/>
            <person name="Jung H."/>
            <person name="Kim Y.O."/>
            <person name="Kong H.J."/>
            <person name="Kim J.W."/>
            <person name="Kim Y.S."/>
        </authorList>
    </citation>
    <scope>NUCLEOTIDE SEQUENCE [LARGE SCALE GENOMIC DNA]</scope>
    <source>
        <strain evidence="1 2">YPD9-1</strain>
    </source>
</reference>
<dbReference type="Proteomes" id="UP001649230">
    <property type="component" value="Chromosome"/>
</dbReference>
<organism evidence="1 2">
    <name type="scientific">Paenibacillus hexagrammi</name>
    <dbReference type="NCBI Taxonomy" id="2908839"/>
    <lineage>
        <taxon>Bacteria</taxon>
        <taxon>Bacillati</taxon>
        <taxon>Bacillota</taxon>
        <taxon>Bacilli</taxon>
        <taxon>Bacillales</taxon>
        <taxon>Paenibacillaceae</taxon>
        <taxon>Paenibacillus</taxon>
    </lineage>
</organism>
<protein>
    <submittedName>
        <fullName evidence="1">KTSC domain-containing protein</fullName>
    </submittedName>
</protein>
<dbReference type="RefSeq" id="WP_235122809.1">
    <property type="nucleotide sequence ID" value="NZ_CP090978.1"/>
</dbReference>
<evidence type="ECO:0000313" key="2">
    <source>
        <dbReference type="Proteomes" id="UP001649230"/>
    </source>
</evidence>
<keyword evidence="2" id="KW-1185">Reference proteome</keyword>
<gene>
    <name evidence="1" type="ORF">L0M14_04075</name>
</gene>
<evidence type="ECO:0000313" key="1">
    <source>
        <dbReference type="EMBL" id="UJF36255.1"/>
    </source>
</evidence>
<name>A0ABY3SS89_9BACL</name>
<accession>A0ABY3SS89</accession>